<evidence type="ECO:0000259" key="6">
    <source>
        <dbReference type="Pfam" id="PF02775"/>
    </source>
</evidence>
<reference evidence="8 9" key="1">
    <citation type="submission" date="2021-03" db="EMBL/GenBank/DDBJ databases">
        <title>Genomic Encyclopedia of Type Strains, Phase IV (KMG-IV): sequencing the most valuable type-strain genomes for metagenomic binning, comparative biology and taxonomic classification.</title>
        <authorList>
            <person name="Goeker M."/>
        </authorList>
    </citation>
    <scope>NUCLEOTIDE SEQUENCE [LARGE SCALE GENOMIC DNA]</scope>
    <source>
        <strain evidence="8 9">DSM 24004</strain>
    </source>
</reference>
<evidence type="ECO:0000256" key="2">
    <source>
        <dbReference type="ARBA" id="ARBA00007812"/>
    </source>
</evidence>
<feature type="domain" description="Thiamine pyrophosphate enzyme central" evidence="5">
    <location>
        <begin position="196"/>
        <end position="324"/>
    </location>
</feature>
<dbReference type="Pfam" id="PF02775">
    <property type="entry name" value="TPP_enzyme_C"/>
    <property type="match status" value="1"/>
</dbReference>
<protein>
    <submittedName>
        <fullName evidence="8">Thiamine pyrophosphate-dependent acetolactate synthase large subunit-like protein</fullName>
    </submittedName>
</protein>
<dbReference type="CDD" id="cd00568">
    <property type="entry name" value="TPP_enzymes"/>
    <property type="match status" value="1"/>
</dbReference>
<evidence type="ECO:0000313" key="8">
    <source>
        <dbReference type="EMBL" id="MBP1925111.1"/>
    </source>
</evidence>
<evidence type="ECO:0000256" key="3">
    <source>
        <dbReference type="ARBA" id="ARBA00023052"/>
    </source>
</evidence>
<dbReference type="Gene3D" id="3.40.50.1220">
    <property type="entry name" value="TPP-binding domain"/>
    <property type="match status" value="1"/>
</dbReference>
<dbReference type="InterPro" id="IPR012000">
    <property type="entry name" value="Thiamin_PyroP_enz_cen_dom"/>
</dbReference>
<dbReference type="CDD" id="cd07035">
    <property type="entry name" value="TPP_PYR_POX_like"/>
    <property type="match status" value="1"/>
</dbReference>
<dbReference type="InterPro" id="IPR011766">
    <property type="entry name" value="TPP_enzyme_TPP-bd"/>
</dbReference>
<gene>
    <name evidence="8" type="ORF">J2Z76_000968</name>
</gene>
<dbReference type="PANTHER" id="PTHR18968">
    <property type="entry name" value="THIAMINE PYROPHOSPHATE ENZYMES"/>
    <property type="match status" value="1"/>
</dbReference>
<dbReference type="PROSITE" id="PS00187">
    <property type="entry name" value="TPP_ENZYMES"/>
    <property type="match status" value="1"/>
</dbReference>
<sequence length="538" mass="58281">MNKITGSKILVNTLEKLKVDTIFGIPGIHNLDIYEAMIDSNIHHVTARNESGAGFMADGFARSTGKPGVALVITGPGLTNIMTPMGQAFHDSIPMVVISSQVPTTFLDQGAGFLHELKNSTIMVKSVAKESRTVLSADAIGLYLEEAYYLSMSGRPGPVHIEIPMDILRELVDDMEVPNRNLINSNPVINEDYIIKASDMINASKTVMLIVGGGAVNCDKEILELANKISAPVIQTTAGKGIVDETHALCLGSRLHFSAVKDKLMETDVVIAIGTQLSPTDLWEVPLSLHGKLIQIDIDPGQFNRNYRADIGIKGDARDVLNALISKLKYRETDGVDHNISEIIVKTGQQLKTLTDMEDSMDFIKEMLGAIRRILPKDGILCTDMTTSSYVAISEFPSYMERTFLHPVGFGTLGHALPAGIGAKLANPEKVVLVLEGDGGFQFTMQELSCAIEEGISLPVIVWDNGGFGEIRRNEKARNFSKNIAVDNSNPDFLKLADAYGIRGFSVSNGKEMEEALIQAIEIEGVSLIVVNVTVNGG</sequence>
<evidence type="ECO:0000256" key="4">
    <source>
        <dbReference type="RuleBase" id="RU362132"/>
    </source>
</evidence>
<dbReference type="SUPFAM" id="SSF52467">
    <property type="entry name" value="DHS-like NAD/FAD-binding domain"/>
    <property type="match status" value="1"/>
</dbReference>
<name>A0ABS4GBQ0_9FIRM</name>
<comment type="caution">
    <text evidence="8">The sequence shown here is derived from an EMBL/GenBank/DDBJ whole genome shotgun (WGS) entry which is preliminary data.</text>
</comment>
<comment type="similarity">
    <text evidence="2 4">Belongs to the TPP enzyme family.</text>
</comment>
<dbReference type="PANTHER" id="PTHR18968:SF13">
    <property type="entry name" value="ACETOLACTATE SYNTHASE CATALYTIC SUBUNIT, MITOCHONDRIAL"/>
    <property type="match status" value="1"/>
</dbReference>
<keyword evidence="9" id="KW-1185">Reference proteome</keyword>
<dbReference type="Pfam" id="PF02776">
    <property type="entry name" value="TPP_enzyme_N"/>
    <property type="match status" value="1"/>
</dbReference>
<dbReference type="Pfam" id="PF00205">
    <property type="entry name" value="TPP_enzyme_M"/>
    <property type="match status" value="1"/>
</dbReference>
<dbReference type="InterPro" id="IPR000399">
    <property type="entry name" value="TPP-bd_CS"/>
</dbReference>
<comment type="cofactor">
    <cofactor evidence="1">
        <name>thiamine diphosphate</name>
        <dbReference type="ChEBI" id="CHEBI:58937"/>
    </cofactor>
</comment>
<dbReference type="InterPro" id="IPR045229">
    <property type="entry name" value="TPP_enz"/>
</dbReference>
<proteinExistence type="inferred from homology"/>
<evidence type="ECO:0000259" key="5">
    <source>
        <dbReference type="Pfam" id="PF00205"/>
    </source>
</evidence>
<dbReference type="EMBL" id="JAGGKS010000002">
    <property type="protein sequence ID" value="MBP1925111.1"/>
    <property type="molecule type" value="Genomic_DNA"/>
</dbReference>
<dbReference type="Proteomes" id="UP001519342">
    <property type="component" value="Unassembled WGS sequence"/>
</dbReference>
<dbReference type="InterPro" id="IPR029061">
    <property type="entry name" value="THDP-binding"/>
</dbReference>
<evidence type="ECO:0000259" key="7">
    <source>
        <dbReference type="Pfam" id="PF02776"/>
    </source>
</evidence>
<evidence type="ECO:0000313" key="9">
    <source>
        <dbReference type="Proteomes" id="UP001519342"/>
    </source>
</evidence>
<dbReference type="InterPro" id="IPR029035">
    <property type="entry name" value="DHS-like_NAD/FAD-binding_dom"/>
</dbReference>
<dbReference type="NCBIfam" id="NF005712">
    <property type="entry name" value="PRK07524.1"/>
    <property type="match status" value="1"/>
</dbReference>
<dbReference type="Gene3D" id="3.40.50.970">
    <property type="match status" value="2"/>
</dbReference>
<feature type="domain" description="Thiamine pyrophosphate enzyme TPP-binding" evidence="6">
    <location>
        <begin position="392"/>
        <end position="531"/>
    </location>
</feature>
<evidence type="ECO:0000256" key="1">
    <source>
        <dbReference type="ARBA" id="ARBA00001964"/>
    </source>
</evidence>
<organism evidence="8 9">
    <name type="scientific">Sedimentibacter acidaminivorans</name>
    <dbReference type="NCBI Taxonomy" id="913099"/>
    <lineage>
        <taxon>Bacteria</taxon>
        <taxon>Bacillati</taxon>
        <taxon>Bacillota</taxon>
        <taxon>Tissierellia</taxon>
        <taxon>Sedimentibacter</taxon>
    </lineage>
</organism>
<dbReference type="InterPro" id="IPR012001">
    <property type="entry name" value="Thiamin_PyroP_enz_TPP-bd_dom"/>
</dbReference>
<accession>A0ABS4GBQ0</accession>
<dbReference type="SUPFAM" id="SSF52518">
    <property type="entry name" value="Thiamin diphosphate-binding fold (THDP-binding)"/>
    <property type="match status" value="2"/>
</dbReference>
<feature type="domain" description="Thiamine pyrophosphate enzyme N-terminal TPP-binding" evidence="7">
    <location>
        <begin position="5"/>
        <end position="112"/>
    </location>
</feature>
<keyword evidence="3 4" id="KW-0786">Thiamine pyrophosphate</keyword>
<dbReference type="RefSeq" id="WP_209510857.1">
    <property type="nucleotide sequence ID" value="NZ_JAGGKS010000002.1"/>
</dbReference>